<organism evidence="1 2">
    <name type="scientific">Araneus ventricosus</name>
    <name type="common">Orbweaver spider</name>
    <name type="synonym">Epeira ventricosa</name>
    <dbReference type="NCBI Taxonomy" id="182803"/>
    <lineage>
        <taxon>Eukaryota</taxon>
        <taxon>Metazoa</taxon>
        <taxon>Ecdysozoa</taxon>
        <taxon>Arthropoda</taxon>
        <taxon>Chelicerata</taxon>
        <taxon>Arachnida</taxon>
        <taxon>Araneae</taxon>
        <taxon>Araneomorphae</taxon>
        <taxon>Entelegynae</taxon>
        <taxon>Araneoidea</taxon>
        <taxon>Araneidae</taxon>
        <taxon>Araneus</taxon>
    </lineage>
</organism>
<evidence type="ECO:0000313" key="2">
    <source>
        <dbReference type="Proteomes" id="UP000499080"/>
    </source>
</evidence>
<dbReference type="PANTHER" id="PTHR46114:SF1">
    <property type="entry name" value="ZAD DOMAIN-CONTAINING PROTEIN"/>
    <property type="match status" value="1"/>
</dbReference>
<dbReference type="AlphaFoldDB" id="A0A4Y2EHD5"/>
<dbReference type="EMBL" id="BGPR01000592">
    <property type="protein sequence ID" value="GBM27676.1"/>
    <property type="molecule type" value="Genomic_DNA"/>
</dbReference>
<gene>
    <name evidence="1" type="ORF">AVEN_95340_1</name>
</gene>
<protein>
    <submittedName>
        <fullName evidence="1">Uncharacterized protein</fullName>
    </submittedName>
</protein>
<proteinExistence type="predicted"/>
<dbReference type="Proteomes" id="UP000499080">
    <property type="component" value="Unassembled WGS sequence"/>
</dbReference>
<comment type="caution">
    <text evidence="1">The sequence shown here is derived from an EMBL/GenBank/DDBJ whole genome shotgun (WGS) entry which is preliminary data.</text>
</comment>
<dbReference type="OrthoDB" id="8063408at2759"/>
<name>A0A4Y2EHD5_ARAVE</name>
<accession>A0A4Y2EHD5</accession>
<reference evidence="1 2" key="1">
    <citation type="journal article" date="2019" name="Sci. Rep.">
        <title>Orb-weaving spider Araneus ventricosus genome elucidates the spidroin gene catalogue.</title>
        <authorList>
            <person name="Kono N."/>
            <person name="Nakamura H."/>
            <person name="Ohtoshi R."/>
            <person name="Moran D.A.P."/>
            <person name="Shinohara A."/>
            <person name="Yoshida Y."/>
            <person name="Fujiwara M."/>
            <person name="Mori M."/>
            <person name="Tomita M."/>
            <person name="Arakawa K."/>
        </authorList>
    </citation>
    <scope>NUCLEOTIDE SEQUENCE [LARGE SCALE GENOMIC DNA]</scope>
</reference>
<dbReference type="PANTHER" id="PTHR46114">
    <property type="entry name" value="APPLE DOMAIN-CONTAINING PROTEIN"/>
    <property type="match status" value="1"/>
</dbReference>
<sequence length="141" mass="16499">METVYSSKTRLKVVLLANGNDLPSVPVAYSMDMKETHENISRIFDKIYYHDYNWKLCTDVKVVALLTSLQTGYTKYCCFLCEWDSRSRDKHYIVRKWPRRETFTPGQKNVVHDPFGPEGKYLFAAYVHQTRIDQTVCESDG</sequence>
<keyword evidence="2" id="KW-1185">Reference proteome</keyword>
<evidence type="ECO:0000313" key="1">
    <source>
        <dbReference type="EMBL" id="GBM27676.1"/>
    </source>
</evidence>